<dbReference type="AlphaFoldDB" id="A0A0K8USQ7"/>
<sequence length="168" mass="19088">MFFAWYSCKLKVEQKTGWMSKNFAAALKKRCELLLNYSCVLAAVYLDPRYQLLLGNFEKELAKICIQQVFTLRENIICQKNVDQSPQSKISSDDKFDTVLEQLDKRALSPGKKIKGIINSFAIVKRLSKTSNVLKFWENHSEIELKAIANIVLAAPATQVSGKIVFHS</sequence>
<reference evidence="1" key="1">
    <citation type="submission" date="2015-06" db="EMBL/GenBank/DDBJ databases">
        <authorList>
            <person name="Hoefler B.C."/>
            <person name="Straight P.D."/>
        </authorList>
    </citation>
    <scope>NUCLEOTIDE SEQUENCE</scope>
</reference>
<name>A0A0K8USQ7_BACLA</name>
<proteinExistence type="predicted"/>
<evidence type="ECO:0000313" key="2">
    <source>
        <dbReference type="EMBL" id="JAI31882.1"/>
    </source>
</evidence>
<protein>
    <recommendedName>
        <fullName evidence="3">HAT C-terminal dimerisation domain-containing protein</fullName>
    </recommendedName>
</protein>
<accession>A0A0K8USQ7</accession>
<organism evidence="1">
    <name type="scientific">Bactrocera latifrons</name>
    <name type="common">Malaysian fruit fly</name>
    <name type="synonym">Chaetodacus latifrons</name>
    <dbReference type="NCBI Taxonomy" id="174628"/>
    <lineage>
        <taxon>Eukaryota</taxon>
        <taxon>Metazoa</taxon>
        <taxon>Ecdysozoa</taxon>
        <taxon>Arthropoda</taxon>
        <taxon>Hexapoda</taxon>
        <taxon>Insecta</taxon>
        <taxon>Pterygota</taxon>
        <taxon>Neoptera</taxon>
        <taxon>Endopterygota</taxon>
        <taxon>Diptera</taxon>
        <taxon>Brachycera</taxon>
        <taxon>Muscomorpha</taxon>
        <taxon>Tephritoidea</taxon>
        <taxon>Tephritidae</taxon>
        <taxon>Bactrocera</taxon>
        <taxon>Bactrocera</taxon>
    </lineage>
</organism>
<dbReference type="SUPFAM" id="SSF53098">
    <property type="entry name" value="Ribonuclease H-like"/>
    <property type="match status" value="1"/>
</dbReference>
<dbReference type="EMBL" id="GDHF01020432">
    <property type="protein sequence ID" value="JAI31882.1"/>
    <property type="molecule type" value="Transcribed_RNA"/>
</dbReference>
<dbReference type="EMBL" id="GDHF01022698">
    <property type="protein sequence ID" value="JAI29616.1"/>
    <property type="molecule type" value="Transcribed_RNA"/>
</dbReference>
<evidence type="ECO:0000313" key="1">
    <source>
        <dbReference type="EMBL" id="JAI29616.1"/>
    </source>
</evidence>
<gene>
    <name evidence="2" type="ORF">c1_g1_i2</name>
    <name evidence="1" type="ORF">c1_g1_i3</name>
</gene>
<dbReference type="InterPro" id="IPR012337">
    <property type="entry name" value="RNaseH-like_sf"/>
</dbReference>
<evidence type="ECO:0008006" key="3">
    <source>
        <dbReference type="Google" id="ProtNLM"/>
    </source>
</evidence>